<proteinExistence type="predicted"/>
<dbReference type="Gene3D" id="3.30.565.10">
    <property type="entry name" value="Histidine kinase-like ATPase, C-terminal domain"/>
    <property type="match status" value="1"/>
</dbReference>
<dbReference type="CDD" id="cd00082">
    <property type="entry name" value="HisKA"/>
    <property type="match status" value="1"/>
</dbReference>
<evidence type="ECO:0000256" key="4">
    <source>
        <dbReference type="ARBA" id="ARBA00022679"/>
    </source>
</evidence>
<keyword evidence="11" id="KW-1185">Reference proteome</keyword>
<dbReference type="HOGENOM" id="CLU_000445_114_72_3"/>
<dbReference type="PRINTS" id="PR00344">
    <property type="entry name" value="BCTRLSENSOR"/>
</dbReference>
<dbReference type="InterPro" id="IPR003661">
    <property type="entry name" value="HisK_dim/P_dom"/>
</dbReference>
<evidence type="ECO:0000256" key="1">
    <source>
        <dbReference type="ARBA" id="ARBA00000085"/>
    </source>
</evidence>
<dbReference type="InterPro" id="IPR011006">
    <property type="entry name" value="CheY-like_superfamily"/>
</dbReference>
<dbReference type="SMART" id="SM00448">
    <property type="entry name" value="REC"/>
    <property type="match status" value="1"/>
</dbReference>
<dbReference type="GO" id="GO:0009927">
    <property type="term" value="F:histidine phosphotransfer kinase activity"/>
    <property type="evidence" value="ECO:0007669"/>
    <property type="project" value="TreeGrafter"/>
</dbReference>
<evidence type="ECO:0000313" key="11">
    <source>
        <dbReference type="Proteomes" id="UP000017396"/>
    </source>
</evidence>
<dbReference type="SUPFAM" id="SSF47384">
    <property type="entry name" value="Homodimeric domain of signal transducing histidine kinase"/>
    <property type="match status" value="1"/>
</dbReference>
<dbReference type="STRING" id="1183438.GKIL_2255"/>
<evidence type="ECO:0000256" key="2">
    <source>
        <dbReference type="ARBA" id="ARBA00012438"/>
    </source>
</evidence>
<protein>
    <recommendedName>
        <fullName evidence="2">histidine kinase</fullName>
        <ecNumber evidence="2">2.7.13.3</ecNumber>
    </recommendedName>
</protein>
<evidence type="ECO:0000256" key="6">
    <source>
        <dbReference type="ARBA" id="ARBA00023012"/>
    </source>
</evidence>
<dbReference type="CDD" id="cd17534">
    <property type="entry name" value="REC_DC-like"/>
    <property type="match status" value="1"/>
</dbReference>
<dbReference type="PROSITE" id="PS50110">
    <property type="entry name" value="RESPONSE_REGULATORY"/>
    <property type="match status" value="1"/>
</dbReference>
<keyword evidence="5 10" id="KW-0418">Kinase</keyword>
<dbReference type="SMART" id="SM00387">
    <property type="entry name" value="HATPase_c"/>
    <property type="match status" value="1"/>
</dbReference>
<evidence type="ECO:0000259" key="9">
    <source>
        <dbReference type="PROSITE" id="PS50110"/>
    </source>
</evidence>
<dbReference type="InterPro" id="IPR004358">
    <property type="entry name" value="Sig_transdc_His_kin-like_C"/>
</dbReference>
<accession>U5QHV2</accession>
<dbReference type="Proteomes" id="UP000017396">
    <property type="component" value="Chromosome"/>
</dbReference>
<dbReference type="InterPro" id="IPR036890">
    <property type="entry name" value="HATPase_C_sf"/>
</dbReference>
<keyword evidence="3 7" id="KW-0597">Phosphoprotein</keyword>
<evidence type="ECO:0000256" key="3">
    <source>
        <dbReference type="ARBA" id="ARBA00022553"/>
    </source>
</evidence>
<feature type="modified residue" description="4-aspartylphosphate" evidence="7">
    <location>
        <position position="54"/>
    </location>
</feature>
<dbReference type="SUPFAM" id="SSF52172">
    <property type="entry name" value="CheY-like"/>
    <property type="match status" value="1"/>
</dbReference>
<dbReference type="InterPro" id="IPR005467">
    <property type="entry name" value="His_kinase_dom"/>
</dbReference>
<dbReference type="PROSITE" id="PS50109">
    <property type="entry name" value="HIS_KIN"/>
    <property type="match status" value="1"/>
</dbReference>
<evidence type="ECO:0000256" key="5">
    <source>
        <dbReference type="ARBA" id="ARBA00022777"/>
    </source>
</evidence>
<keyword evidence="6" id="KW-0902">Two-component regulatory system</keyword>
<dbReference type="InterPro" id="IPR036097">
    <property type="entry name" value="HisK_dim/P_sf"/>
</dbReference>
<dbReference type="SMART" id="SM00388">
    <property type="entry name" value="HisKA"/>
    <property type="match status" value="1"/>
</dbReference>
<sequence length="403" mass="44571">MSASILIVEDERLVAEDLRISVESFGYYVCDIVGSGELAVERCNQLHPDLALMDIQLKGSLNGIAAAQQICQKNDVAVVFLTAFCDAQFLEQAQTVLPYGYLLKPYNENELRAMLQMALYKHTAEKQIREQQQRLNAILSRLNDPVVLPSASQSLQVQEWETGAARKASRAVERKALFDGLLQTLAHELRTPLLASRLTLRSLMRGAFGPVDQALQEVLSESEGTNEELIKMVETLLEISRYETGAQFLLQEPLDWHRLSKAAIEGLRATFGCEPPNIHCRIEPVPAQVIGDPQQIVCLLRCLLDNALRASGPGDSVELSVELLPPRRVKVSVSDQGQGIAPSVQKQLFKKFLPNRRRGWGAGLSLYLCNRIVQAHGGTIAVNSTPGSGSTFYFTLPLAGRRR</sequence>
<dbReference type="AlphaFoldDB" id="U5QHV2"/>
<dbReference type="RefSeq" id="WP_023173660.1">
    <property type="nucleotide sequence ID" value="NC_022600.1"/>
</dbReference>
<evidence type="ECO:0000256" key="7">
    <source>
        <dbReference type="PROSITE-ProRule" id="PRU00169"/>
    </source>
</evidence>
<dbReference type="Gene3D" id="3.40.50.2300">
    <property type="match status" value="1"/>
</dbReference>
<feature type="domain" description="Histidine kinase" evidence="8">
    <location>
        <begin position="184"/>
        <end position="400"/>
    </location>
</feature>
<dbReference type="EC" id="2.7.13.3" evidence="2"/>
<dbReference type="eggNOG" id="COG2205">
    <property type="taxonomic scope" value="Bacteria"/>
</dbReference>
<dbReference type="eggNOG" id="COG0784">
    <property type="taxonomic scope" value="Bacteria"/>
</dbReference>
<dbReference type="EMBL" id="CP003587">
    <property type="protein sequence ID" value="AGY58501.1"/>
    <property type="molecule type" value="Genomic_DNA"/>
</dbReference>
<dbReference type="GO" id="GO:0005886">
    <property type="term" value="C:plasma membrane"/>
    <property type="evidence" value="ECO:0007669"/>
    <property type="project" value="TreeGrafter"/>
</dbReference>
<evidence type="ECO:0000259" key="8">
    <source>
        <dbReference type="PROSITE" id="PS50109"/>
    </source>
</evidence>
<keyword evidence="4" id="KW-0808">Transferase</keyword>
<dbReference type="SUPFAM" id="SSF55874">
    <property type="entry name" value="ATPase domain of HSP90 chaperone/DNA topoisomerase II/histidine kinase"/>
    <property type="match status" value="1"/>
</dbReference>
<dbReference type="Pfam" id="PF02518">
    <property type="entry name" value="HATPase_c"/>
    <property type="match status" value="1"/>
</dbReference>
<dbReference type="PANTHER" id="PTHR43047:SF72">
    <property type="entry name" value="OSMOSENSING HISTIDINE PROTEIN KINASE SLN1"/>
    <property type="match status" value="1"/>
</dbReference>
<gene>
    <name evidence="10" type="ORF">GKIL_2255</name>
</gene>
<dbReference type="OrthoDB" id="9809987at2"/>
<dbReference type="Pfam" id="PF00512">
    <property type="entry name" value="HisKA"/>
    <property type="match status" value="1"/>
</dbReference>
<organism evidence="10 11">
    <name type="scientific">Gloeobacter kilaueensis (strain ATCC BAA-2537 / CCAP 1431/1 / ULC 316 / JS1)</name>
    <dbReference type="NCBI Taxonomy" id="1183438"/>
    <lineage>
        <taxon>Bacteria</taxon>
        <taxon>Bacillati</taxon>
        <taxon>Cyanobacteriota</taxon>
        <taxon>Cyanophyceae</taxon>
        <taxon>Gloeobacterales</taxon>
        <taxon>Gloeobacteraceae</taxon>
        <taxon>Gloeobacter</taxon>
    </lineage>
</organism>
<dbReference type="InterPro" id="IPR001789">
    <property type="entry name" value="Sig_transdc_resp-reg_receiver"/>
</dbReference>
<dbReference type="PANTHER" id="PTHR43047">
    <property type="entry name" value="TWO-COMPONENT HISTIDINE PROTEIN KINASE"/>
    <property type="match status" value="1"/>
</dbReference>
<dbReference type="Pfam" id="PF00072">
    <property type="entry name" value="Response_reg"/>
    <property type="match status" value="1"/>
</dbReference>
<name>U5QHV2_GLOK1</name>
<dbReference type="GO" id="GO:0000155">
    <property type="term" value="F:phosphorelay sensor kinase activity"/>
    <property type="evidence" value="ECO:0007669"/>
    <property type="project" value="InterPro"/>
</dbReference>
<comment type="catalytic activity">
    <reaction evidence="1">
        <text>ATP + protein L-histidine = ADP + protein N-phospho-L-histidine.</text>
        <dbReference type="EC" id="2.7.13.3"/>
    </reaction>
</comment>
<feature type="domain" description="Response regulatory" evidence="9">
    <location>
        <begin position="4"/>
        <end position="119"/>
    </location>
</feature>
<reference evidence="10 11" key="1">
    <citation type="journal article" date="2013" name="PLoS ONE">
        <title>Cultivation and Complete Genome Sequencing of Gloeobacter kilaueensis sp. nov., from a Lava Cave in Kilauea Caldera, Hawai'i.</title>
        <authorList>
            <person name="Saw J.H."/>
            <person name="Schatz M."/>
            <person name="Brown M.V."/>
            <person name="Kunkel D.D."/>
            <person name="Foster J.S."/>
            <person name="Shick H."/>
            <person name="Christensen S."/>
            <person name="Hou S."/>
            <person name="Wan X."/>
            <person name="Donachie S.P."/>
        </authorList>
    </citation>
    <scope>NUCLEOTIDE SEQUENCE [LARGE SCALE GENOMIC DNA]</scope>
    <source>
        <strain evidence="11">JS</strain>
    </source>
</reference>
<dbReference type="KEGG" id="glj:GKIL_2255"/>
<dbReference type="Gene3D" id="1.10.287.130">
    <property type="match status" value="1"/>
</dbReference>
<evidence type="ECO:0000313" key="10">
    <source>
        <dbReference type="EMBL" id="AGY58501.1"/>
    </source>
</evidence>
<dbReference type="InterPro" id="IPR003594">
    <property type="entry name" value="HATPase_dom"/>
</dbReference>